<dbReference type="InterPro" id="IPR036046">
    <property type="entry name" value="Acylphosphatase-like_dom_sf"/>
</dbReference>
<reference evidence="1 2" key="1">
    <citation type="submission" date="2019-11" db="EMBL/GenBank/DDBJ databases">
        <authorList>
            <person name="Dong K."/>
        </authorList>
    </citation>
    <scope>NUCLEOTIDE SEQUENCE [LARGE SCALE GENOMIC DNA]</scope>
    <source>
        <strain evidence="1 2">NBRC 112902</strain>
    </source>
</reference>
<dbReference type="EMBL" id="WMIG01000009">
    <property type="protein sequence ID" value="MTH60616.1"/>
    <property type="molecule type" value="Genomic_DNA"/>
</dbReference>
<gene>
    <name evidence="1" type="ORF">GL300_15480</name>
</gene>
<evidence type="ECO:0000313" key="2">
    <source>
        <dbReference type="Proteomes" id="UP000449846"/>
    </source>
</evidence>
<dbReference type="SUPFAM" id="SSF54975">
    <property type="entry name" value="Acylphosphatase/BLUF domain-like"/>
    <property type="match status" value="1"/>
</dbReference>
<name>A0A844HL85_9RHOB</name>
<dbReference type="Proteomes" id="UP000449846">
    <property type="component" value="Unassembled WGS sequence"/>
</dbReference>
<comment type="caution">
    <text evidence="1">The sequence shown here is derived from an EMBL/GenBank/DDBJ whole genome shotgun (WGS) entry which is preliminary data.</text>
</comment>
<dbReference type="AlphaFoldDB" id="A0A844HL85"/>
<dbReference type="OrthoDB" id="7774747at2"/>
<sequence length="77" mass="8263">MSSERFLIEGELSAPGFQRWLQGHARRIGISAQIGRADADAVLVTVDGPPALLDAMEMACLLGPIDVWVESVTREAA</sequence>
<organism evidence="1 2">
    <name type="scientific">Paracoccus litorisediminis</name>
    <dbReference type="NCBI Taxonomy" id="2006130"/>
    <lineage>
        <taxon>Bacteria</taxon>
        <taxon>Pseudomonadati</taxon>
        <taxon>Pseudomonadota</taxon>
        <taxon>Alphaproteobacteria</taxon>
        <taxon>Rhodobacterales</taxon>
        <taxon>Paracoccaceae</taxon>
        <taxon>Paracoccus</taxon>
    </lineage>
</organism>
<proteinExistence type="predicted"/>
<evidence type="ECO:0000313" key="1">
    <source>
        <dbReference type="EMBL" id="MTH60616.1"/>
    </source>
</evidence>
<protein>
    <submittedName>
        <fullName evidence="1">Acylphosphatase</fullName>
    </submittedName>
</protein>
<keyword evidence="2" id="KW-1185">Reference proteome</keyword>
<accession>A0A844HL85</accession>
<dbReference type="RefSeq" id="WP_155040559.1">
    <property type="nucleotide sequence ID" value="NZ_JBHGCD010000014.1"/>
</dbReference>